<sequence>AVSVISEPPFPPFLHGCQAALWQIYLPPRIRLIIWPNTEIQITFNSATLSFPLLSSHSPPPPRSTSSPLAGLAVSAKLPSGVSEREQLRFTNNDEACHASFSIRHGGPGGAVGRAIPVFFIKASSL</sequence>
<keyword evidence="2" id="KW-1185">Reference proteome</keyword>
<evidence type="ECO:0000313" key="1">
    <source>
        <dbReference type="EMBL" id="MED6247653.1"/>
    </source>
</evidence>
<dbReference type="Proteomes" id="UP001345963">
    <property type="component" value="Unassembled WGS sequence"/>
</dbReference>
<comment type="caution">
    <text evidence="1">The sequence shown here is derived from an EMBL/GenBank/DDBJ whole genome shotgun (WGS) entry which is preliminary data.</text>
</comment>
<gene>
    <name evidence="1" type="ORF">ATANTOWER_011591</name>
</gene>
<proteinExistence type="predicted"/>
<name>A0ABU7BBA8_9TELE</name>
<dbReference type="EMBL" id="JAHUTI010049424">
    <property type="protein sequence ID" value="MED6247653.1"/>
    <property type="molecule type" value="Genomic_DNA"/>
</dbReference>
<feature type="non-terminal residue" evidence="1">
    <location>
        <position position="1"/>
    </location>
</feature>
<accession>A0ABU7BBA8</accession>
<organism evidence="1 2">
    <name type="scientific">Ataeniobius toweri</name>
    <dbReference type="NCBI Taxonomy" id="208326"/>
    <lineage>
        <taxon>Eukaryota</taxon>
        <taxon>Metazoa</taxon>
        <taxon>Chordata</taxon>
        <taxon>Craniata</taxon>
        <taxon>Vertebrata</taxon>
        <taxon>Euteleostomi</taxon>
        <taxon>Actinopterygii</taxon>
        <taxon>Neopterygii</taxon>
        <taxon>Teleostei</taxon>
        <taxon>Neoteleostei</taxon>
        <taxon>Acanthomorphata</taxon>
        <taxon>Ovalentaria</taxon>
        <taxon>Atherinomorphae</taxon>
        <taxon>Cyprinodontiformes</taxon>
        <taxon>Goodeidae</taxon>
        <taxon>Ataeniobius</taxon>
    </lineage>
</organism>
<protein>
    <submittedName>
        <fullName evidence="1">Uncharacterized protein</fullName>
    </submittedName>
</protein>
<evidence type="ECO:0000313" key="2">
    <source>
        <dbReference type="Proteomes" id="UP001345963"/>
    </source>
</evidence>
<reference evidence="1 2" key="1">
    <citation type="submission" date="2021-07" db="EMBL/GenBank/DDBJ databases">
        <authorList>
            <person name="Palmer J.M."/>
        </authorList>
    </citation>
    <scope>NUCLEOTIDE SEQUENCE [LARGE SCALE GENOMIC DNA]</scope>
    <source>
        <strain evidence="1 2">AT_MEX2019</strain>
        <tissue evidence="1">Muscle</tissue>
    </source>
</reference>